<reference evidence="2" key="1">
    <citation type="submission" date="2018-11" db="EMBL/GenBank/DDBJ databases">
        <authorList>
            <consortium name="Pathogen Informatics"/>
        </authorList>
    </citation>
    <scope>NUCLEOTIDE SEQUENCE</scope>
</reference>
<name>A0A3S5AJ34_9PLAT</name>
<sequence>MLIDPSKMMADLTAWRPVPPLWPRDLTSESPDQSEGPAPLLSLRALVETASVGAGGAKATVPSTICPPGQSSGPVSPDEAASPVVWRGHVYWLAGKKARDLFSANPLKYTAAQVETPPLQMPVRVAIVGPPKSGKTTRRHLRPFYACRYEE</sequence>
<evidence type="ECO:0000313" key="3">
    <source>
        <dbReference type="Proteomes" id="UP000784294"/>
    </source>
</evidence>
<dbReference type="AlphaFoldDB" id="A0A3S5AJ34"/>
<dbReference type="EMBL" id="CAAALY010113598">
    <property type="protein sequence ID" value="VEL30603.1"/>
    <property type="molecule type" value="Genomic_DNA"/>
</dbReference>
<proteinExistence type="predicted"/>
<comment type="caution">
    <text evidence="2">The sequence shown here is derived from an EMBL/GenBank/DDBJ whole genome shotgun (WGS) entry which is preliminary data.</text>
</comment>
<dbReference type="Proteomes" id="UP000784294">
    <property type="component" value="Unassembled WGS sequence"/>
</dbReference>
<organism evidence="2 3">
    <name type="scientific">Protopolystoma xenopodis</name>
    <dbReference type="NCBI Taxonomy" id="117903"/>
    <lineage>
        <taxon>Eukaryota</taxon>
        <taxon>Metazoa</taxon>
        <taxon>Spiralia</taxon>
        <taxon>Lophotrochozoa</taxon>
        <taxon>Platyhelminthes</taxon>
        <taxon>Monogenea</taxon>
        <taxon>Polyopisthocotylea</taxon>
        <taxon>Polystomatidea</taxon>
        <taxon>Polystomatidae</taxon>
        <taxon>Protopolystoma</taxon>
    </lineage>
</organism>
<evidence type="ECO:0000256" key="1">
    <source>
        <dbReference type="SAM" id="MobiDB-lite"/>
    </source>
</evidence>
<keyword evidence="3" id="KW-1185">Reference proteome</keyword>
<gene>
    <name evidence="2" type="ORF">PXEA_LOCUS24043</name>
</gene>
<dbReference type="OrthoDB" id="439792at2759"/>
<evidence type="ECO:0000313" key="2">
    <source>
        <dbReference type="EMBL" id="VEL30603.1"/>
    </source>
</evidence>
<feature type="region of interest" description="Disordered" evidence="1">
    <location>
        <begin position="57"/>
        <end position="79"/>
    </location>
</feature>
<protein>
    <submittedName>
        <fullName evidence="2">Uncharacterized protein</fullName>
    </submittedName>
</protein>
<accession>A0A3S5AJ34</accession>